<feature type="region of interest" description="Disordered" evidence="1">
    <location>
        <begin position="1"/>
        <end position="32"/>
    </location>
</feature>
<dbReference type="EMBL" id="AP017424">
    <property type="protein sequence ID" value="BAU87531.1"/>
    <property type="molecule type" value="Genomic_DNA"/>
</dbReference>
<dbReference type="GO" id="GO:0004527">
    <property type="term" value="F:exonuclease activity"/>
    <property type="evidence" value="ECO:0007669"/>
    <property type="project" value="UniProtKB-KW"/>
</dbReference>
<dbReference type="InterPro" id="IPR012337">
    <property type="entry name" value="RNaseH-like_sf"/>
</dbReference>
<organism evidence="2 3">
    <name type="scientific">Streptomyces laurentii</name>
    <dbReference type="NCBI Taxonomy" id="39478"/>
    <lineage>
        <taxon>Bacteria</taxon>
        <taxon>Bacillati</taxon>
        <taxon>Actinomycetota</taxon>
        <taxon>Actinomycetes</taxon>
        <taxon>Kitasatosporales</taxon>
        <taxon>Streptomycetaceae</taxon>
        <taxon>Streptomyces</taxon>
    </lineage>
</organism>
<keyword evidence="2" id="KW-0540">Nuclease</keyword>
<keyword evidence="3" id="KW-1185">Reference proteome</keyword>
<dbReference type="AlphaFoldDB" id="A0A160P8L5"/>
<dbReference type="Proteomes" id="UP000217676">
    <property type="component" value="Chromosome"/>
</dbReference>
<sequence length="280" mass="29618">MSPGERAGEQVEGGAAERAGEGAGERAGERTNAYDATCARCGGPVPAGTGLLRHGPKSWEVYHPAHAPTPGPPPRGDHPGWHRRPLLSLDIGATGNRPAVDRIHSAALYGSDGTARDWRADPGADALSPAALDDLADHAAAPLAAGELLVVWFAPHVLSTLHAELVRHGLAPLTERLTTGVAPICDPLVLDRHADRYRPGGRSLRAVADWYGVPLDHPGDPAADATAALLLAQEVAARHPPLARFSRPALHAEQILWYADQTSRHPDAPDWPFTPVEPKP</sequence>
<evidence type="ECO:0000313" key="2">
    <source>
        <dbReference type="EMBL" id="BAU87531.1"/>
    </source>
</evidence>
<protein>
    <submittedName>
        <fullName evidence="2">Exonuclease rNase T and DNA polymerase III</fullName>
    </submittedName>
</protein>
<dbReference type="SUPFAM" id="SSF53098">
    <property type="entry name" value="Ribonuclease H-like"/>
    <property type="match status" value="1"/>
</dbReference>
<proteinExistence type="predicted"/>
<dbReference type="KEGG" id="slau:SLA_6665"/>
<keyword evidence="2" id="KW-0378">Hydrolase</keyword>
<feature type="compositionally biased region" description="Basic and acidic residues" evidence="1">
    <location>
        <begin position="18"/>
        <end position="29"/>
    </location>
</feature>
<gene>
    <name evidence="2" type="ORF">SLA_6665</name>
</gene>
<accession>A0A160P8L5</accession>
<keyword evidence="2" id="KW-0269">Exonuclease</keyword>
<evidence type="ECO:0000256" key="1">
    <source>
        <dbReference type="SAM" id="MobiDB-lite"/>
    </source>
</evidence>
<reference evidence="2 3" key="1">
    <citation type="journal article" date="2016" name="Genome Announc.">
        <title>Complete Genome Sequence of Thiostrepton-Producing Streptomyces laurentii ATCC 31255.</title>
        <authorList>
            <person name="Doi K."/>
            <person name="Fujino Y."/>
            <person name="Nagayoshi Y."/>
            <person name="Ohshima T."/>
            <person name="Ogata S."/>
        </authorList>
    </citation>
    <scope>NUCLEOTIDE SEQUENCE [LARGE SCALE GENOMIC DNA]</scope>
    <source>
        <strain evidence="2 3">ATCC 31255</strain>
    </source>
</reference>
<evidence type="ECO:0000313" key="3">
    <source>
        <dbReference type="Proteomes" id="UP000217676"/>
    </source>
</evidence>
<name>A0A160P8L5_STRLU</name>